<gene>
    <name evidence="2" type="ORF">IAI61_20195</name>
</gene>
<keyword evidence="3" id="KW-1185">Reference proteome</keyword>
<name>A0ABS3KV54_9PROT</name>
<feature type="region of interest" description="Disordered" evidence="1">
    <location>
        <begin position="55"/>
        <end position="85"/>
    </location>
</feature>
<protein>
    <submittedName>
        <fullName evidence="2">Uncharacterized protein</fullName>
    </submittedName>
</protein>
<feature type="compositionally biased region" description="Polar residues" evidence="1">
    <location>
        <begin position="55"/>
        <end position="74"/>
    </location>
</feature>
<sequence length="208" mass="23399">MESVVAKSSLPKNGVARIRFIMLDAEIPEGDLSQITSAIQNALKPHTTVIQQRLPSQTSLEATSNSQKLLTESNPEPIEADDEIPEEVPTPRKAREVRVRKLTTPKVLDLDLTSDVSFESFVNEHPPKNENEKNLVILAWFKDHRNDEPVTMNHVYTCYRAMKWSTAIDDFASTLRKLKSTQLVKSSGRGQYVINHLGMARVEKMSAS</sequence>
<evidence type="ECO:0000313" key="3">
    <source>
        <dbReference type="Proteomes" id="UP001518989"/>
    </source>
</evidence>
<comment type="caution">
    <text evidence="2">The sequence shown here is derived from an EMBL/GenBank/DDBJ whole genome shotgun (WGS) entry which is preliminary data.</text>
</comment>
<accession>A0ABS3KV54</accession>
<dbReference type="Proteomes" id="UP001518989">
    <property type="component" value="Unassembled WGS sequence"/>
</dbReference>
<evidence type="ECO:0000313" key="2">
    <source>
        <dbReference type="EMBL" id="MBO1081359.1"/>
    </source>
</evidence>
<dbReference type="RefSeq" id="WP_207419535.1">
    <property type="nucleotide sequence ID" value="NZ_CP061177.1"/>
</dbReference>
<reference evidence="2 3" key="1">
    <citation type="submission" date="2020-09" db="EMBL/GenBank/DDBJ databases">
        <title>Roseomonas.</title>
        <authorList>
            <person name="Zhu W."/>
        </authorList>
    </citation>
    <scope>NUCLEOTIDE SEQUENCE [LARGE SCALE GENOMIC DNA]</scope>
    <source>
        <strain evidence="2 3">573</strain>
    </source>
</reference>
<organism evidence="2 3">
    <name type="scientific">Roseomonas haemaphysalidis</name>
    <dbReference type="NCBI Taxonomy" id="2768162"/>
    <lineage>
        <taxon>Bacteria</taxon>
        <taxon>Pseudomonadati</taxon>
        <taxon>Pseudomonadota</taxon>
        <taxon>Alphaproteobacteria</taxon>
        <taxon>Acetobacterales</taxon>
        <taxon>Roseomonadaceae</taxon>
        <taxon>Roseomonas</taxon>
    </lineage>
</organism>
<evidence type="ECO:0000256" key="1">
    <source>
        <dbReference type="SAM" id="MobiDB-lite"/>
    </source>
</evidence>
<dbReference type="EMBL" id="JACTNG010000014">
    <property type="protein sequence ID" value="MBO1081359.1"/>
    <property type="molecule type" value="Genomic_DNA"/>
</dbReference>
<proteinExistence type="predicted"/>